<gene>
    <name evidence="11" type="ORF">PF001_g8890</name>
    <name evidence="10" type="ORF">PF002_g4148</name>
    <name evidence="9" type="ORF">PF004_g3953</name>
    <name evidence="8" type="ORF">PF005_g4596</name>
    <name evidence="7" type="ORF">PF006_g9115</name>
    <name evidence="5" type="ORF">PF007_g7787</name>
    <name evidence="3" type="ORF">PF009_g8920</name>
    <name evidence="6" type="ORF">PF010_g3922</name>
    <name evidence="4" type="ORF">PF011_g3778</name>
</gene>
<evidence type="ECO:0000313" key="13">
    <source>
        <dbReference type="Proteomes" id="UP000433483"/>
    </source>
</evidence>
<dbReference type="EMBL" id="QXGE01000415">
    <property type="protein sequence ID" value="KAE9313109.1"/>
    <property type="molecule type" value="Genomic_DNA"/>
</dbReference>
<feature type="chain" id="PRO_5036379421" description="Secreted protein" evidence="2">
    <location>
        <begin position="21"/>
        <end position="70"/>
    </location>
</feature>
<evidence type="ECO:0000313" key="10">
    <source>
        <dbReference type="EMBL" id="KAE9251730.1"/>
    </source>
</evidence>
<evidence type="ECO:0008006" key="21">
    <source>
        <dbReference type="Google" id="ProtNLM"/>
    </source>
</evidence>
<name>A0A6A3F7G3_9STRA</name>
<dbReference type="EMBL" id="QXFW01000129">
    <property type="protein sequence ID" value="KAE9023865.1"/>
    <property type="molecule type" value="Genomic_DNA"/>
</dbReference>
<dbReference type="EMBL" id="QXFZ01000315">
    <property type="protein sequence ID" value="KAE9121489.1"/>
    <property type="molecule type" value="Genomic_DNA"/>
</dbReference>
<evidence type="ECO:0000313" key="5">
    <source>
        <dbReference type="EMBL" id="KAE9121489.1"/>
    </source>
</evidence>
<evidence type="ECO:0000313" key="7">
    <source>
        <dbReference type="EMBL" id="KAE9146083.1"/>
    </source>
</evidence>
<evidence type="ECO:0000256" key="2">
    <source>
        <dbReference type="SAM" id="SignalP"/>
    </source>
</evidence>
<dbReference type="Proteomes" id="UP000441208">
    <property type="component" value="Unassembled WGS sequence"/>
</dbReference>
<evidence type="ECO:0000313" key="9">
    <source>
        <dbReference type="EMBL" id="KAE9248216.1"/>
    </source>
</evidence>
<dbReference type="EMBL" id="QXGF01000370">
    <property type="protein sequence ID" value="KAE8941289.1"/>
    <property type="molecule type" value="Genomic_DNA"/>
</dbReference>
<keyword evidence="2" id="KW-0732">Signal</keyword>
<evidence type="ECO:0000313" key="17">
    <source>
        <dbReference type="Proteomes" id="UP000441208"/>
    </source>
</evidence>
<evidence type="ECO:0000313" key="20">
    <source>
        <dbReference type="Proteomes" id="UP000488956"/>
    </source>
</evidence>
<dbReference type="Proteomes" id="UP000460718">
    <property type="component" value="Unassembled WGS sequence"/>
</dbReference>
<sequence length="70" mass="8006">MLRFQLQALLLNTLLHFSEFFLYQYSCAALFELTELALSSTATTTAGRTKSNCPTRSTQNKNEKYTSVKY</sequence>
<feature type="region of interest" description="Disordered" evidence="1">
    <location>
        <begin position="42"/>
        <end position="70"/>
    </location>
</feature>
<dbReference type="Proteomes" id="UP000476176">
    <property type="component" value="Unassembled WGS sequence"/>
</dbReference>
<dbReference type="Proteomes" id="UP000440732">
    <property type="component" value="Unassembled WGS sequence"/>
</dbReference>
<dbReference type="EMBL" id="QXGD01000126">
    <property type="protein sequence ID" value="KAE9251730.1"/>
    <property type="molecule type" value="Genomic_DNA"/>
</dbReference>
<evidence type="ECO:0000313" key="11">
    <source>
        <dbReference type="EMBL" id="KAE9313109.1"/>
    </source>
</evidence>
<reference evidence="12 13" key="1">
    <citation type="submission" date="2018-08" db="EMBL/GenBank/DDBJ databases">
        <title>Genomic investigation of the strawberry pathogen Phytophthora fragariae indicates pathogenicity is determined by transcriptional variation in three key races.</title>
        <authorList>
            <person name="Adams T.M."/>
            <person name="Armitage A.D."/>
            <person name="Sobczyk M.K."/>
            <person name="Bates H.J."/>
            <person name="Dunwell J.M."/>
            <person name="Nellist C.F."/>
            <person name="Harrison R.J."/>
        </authorList>
    </citation>
    <scope>NUCLEOTIDE SEQUENCE [LARGE SCALE GENOMIC DNA]</scope>
    <source>
        <strain evidence="11 14">A4</strain>
        <strain evidence="10 15">BC-1</strain>
        <strain evidence="9 19">BC-23</strain>
        <strain evidence="8 13">NOV-27</strain>
        <strain evidence="7 16">NOV-5</strain>
        <strain evidence="5 17">NOV-71</strain>
        <strain evidence="3 12">NOV-9</strain>
        <strain evidence="6 20">ONT-3</strain>
        <strain evidence="4 18">SCRP245</strain>
    </source>
</reference>
<evidence type="ECO:0000313" key="3">
    <source>
        <dbReference type="EMBL" id="KAE8941289.1"/>
    </source>
</evidence>
<dbReference type="Proteomes" id="UP000433483">
    <property type="component" value="Unassembled WGS sequence"/>
</dbReference>
<protein>
    <recommendedName>
        <fullName evidence="21">Secreted protein</fullName>
    </recommendedName>
</protein>
<dbReference type="EMBL" id="QXGA01000429">
    <property type="protein sequence ID" value="KAE9146083.1"/>
    <property type="molecule type" value="Genomic_DNA"/>
</dbReference>
<evidence type="ECO:0000256" key="1">
    <source>
        <dbReference type="SAM" id="MobiDB-lite"/>
    </source>
</evidence>
<evidence type="ECO:0000313" key="8">
    <source>
        <dbReference type="EMBL" id="KAE9227716.1"/>
    </source>
</evidence>
<evidence type="ECO:0000313" key="4">
    <source>
        <dbReference type="EMBL" id="KAE9023865.1"/>
    </source>
</evidence>
<comment type="caution">
    <text evidence="3">The sequence shown here is derived from an EMBL/GenBank/DDBJ whole genome shotgun (WGS) entry which is preliminary data.</text>
</comment>
<proteinExistence type="predicted"/>
<feature type="compositionally biased region" description="Polar residues" evidence="1">
    <location>
        <begin position="47"/>
        <end position="60"/>
    </location>
</feature>
<organism evidence="3 12">
    <name type="scientific">Phytophthora fragariae</name>
    <dbReference type="NCBI Taxonomy" id="53985"/>
    <lineage>
        <taxon>Eukaryota</taxon>
        <taxon>Sar</taxon>
        <taxon>Stramenopiles</taxon>
        <taxon>Oomycota</taxon>
        <taxon>Peronosporomycetes</taxon>
        <taxon>Peronosporales</taxon>
        <taxon>Peronosporaceae</taxon>
        <taxon>Phytophthora</taxon>
    </lineage>
</organism>
<dbReference type="EMBL" id="QXGC01000131">
    <property type="protein sequence ID" value="KAE9248216.1"/>
    <property type="molecule type" value="Genomic_DNA"/>
</dbReference>
<dbReference type="Proteomes" id="UP000440367">
    <property type="component" value="Unassembled WGS sequence"/>
</dbReference>
<dbReference type="EMBL" id="QXFX01000129">
    <property type="protein sequence ID" value="KAE9130222.1"/>
    <property type="molecule type" value="Genomic_DNA"/>
</dbReference>
<evidence type="ECO:0000313" key="15">
    <source>
        <dbReference type="Proteomes" id="UP000440367"/>
    </source>
</evidence>
<evidence type="ECO:0000313" key="12">
    <source>
        <dbReference type="Proteomes" id="UP000429523"/>
    </source>
</evidence>
<evidence type="ECO:0000313" key="6">
    <source>
        <dbReference type="EMBL" id="KAE9130222.1"/>
    </source>
</evidence>
<dbReference type="Proteomes" id="UP000488956">
    <property type="component" value="Unassembled WGS sequence"/>
</dbReference>
<keyword evidence="13" id="KW-1185">Reference proteome</keyword>
<evidence type="ECO:0000313" key="18">
    <source>
        <dbReference type="Proteomes" id="UP000460718"/>
    </source>
</evidence>
<accession>A0A6A3F7G3</accession>
<dbReference type="Proteomes" id="UP000437068">
    <property type="component" value="Unassembled WGS sequence"/>
</dbReference>
<evidence type="ECO:0000313" key="19">
    <source>
        <dbReference type="Proteomes" id="UP000476176"/>
    </source>
</evidence>
<dbReference type="AlphaFoldDB" id="A0A6A3F7G3"/>
<dbReference type="Proteomes" id="UP000429523">
    <property type="component" value="Unassembled WGS sequence"/>
</dbReference>
<evidence type="ECO:0000313" key="16">
    <source>
        <dbReference type="Proteomes" id="UP000440732"/>
    </source>
</evidence>
<evidence type="ECO:0000313" key="14">
    <source>
        <dbReference type="Proteomes" id="UP000437068"/>
    </source>
</evidence>
<feature type="signal peptide" evidence="2">
    <location>
        <begin position="1"/>
        <end position="20"/>
    </location>
</feature>
<feature type="compositionally biased region" description="Basic and acidic residues" evidence="1">
    <location>
        <begin position="61"/>
        <end position="70"/>
    </location>
</feature>
<dbReference type="EMBL" id="QXGB01000150">
    <property type="protein sequence ID" value="KAE9227716.1"/>
    <property type="molecule type" value="Genomic_DNA"/>
</dbReference>